<dbReference type="OrthoDB" id="5694214at2"/>
<protein>
    <submittedName>
        <fullName evidence="8">Starch-binding associating with outer membrane</fullName>
    </submittedName>
</protein>
<dbReference type="PROSITE" id="PS51257">
    <property type="entry name" value="PROKAR_LIPOPROTEIN"/>
    <property type="match status" value="1"/>
</dbReference>
<keyword evidence="9" id="KW-1185">Reference proteome</keyword>
<dbReference type="SUPFAM" id="SSF48452">
    <property type="entry name" value="TPR-like"/>
    <property type="match status" value="1"/>
</dbReference>
<gene>
    <name evidence="8" type="ORF">SAMN06265377_2283</name>
</gene>
<comment type="similarity">
    <text evidence="2">Belongs to the SusD family.</text>
</comment>
<evidence type="ECO:0000256" key="2">
    <source>
        <dbReference type="ARBA" id="ARBA00006275"/>
    </source>
</evidence>
<evidence type="ECO:0000313" key="9">
    <source>
        <dbReference type="Proteomes" id="UP000219048"/>
    </source>
</evidence>
<evidence type="ECO:0000256" key="5">
    <source>
        <dbReference type="ARBA" id="ARBA00023237"/>
    </source>
</evidence>
<dbReference type="RefSeq" id="WP_097045916.1">
    <property type="nucleotide sequence ID" value="NZ_OBEH01000003.1"/>
</dbReference>
<keyword evidence="3" id="KW-0732">Signal</keyword>
<dbReference type="Pfam" id="PF07980">
    <property type="entry name" value="SusD_RagB"/>
    <property type="match status" value="1"/>
</dbReference>
<organism evidence="8 9">
    <name type="scientific">Flagellimonas pacifica</name>
    <dbReference type="NCBI Taxonomy" id="1247520"/>
    <lineage>
        <taxon>Bacteria</taxon>
        <taxon>Pseudomonadati</taxon>
        <taxon>Bacteroidota</taxon>
        <taxon>Flavobacteriia</taxon>
        <taxon>Flavobacteriales</taxon>
        <taxon>Flavobacteriaceae</taxon>
        <taxon>Flagellimonas</taxon>
    </lineage>
</organism>
<sequence>MKNFKHLLTLICFTVLTSSCDDDLDLVPQQELSEATIFSTYNNVRTYAWSFYEFFDAYPRALSWVATRDLDADLMQNGGSSVSRPYIAQNINVPAESGGTVYGISYENIRRVNIMLDRIAGSEMTEEEIAHWRGIGLFFRAHQYFNLLNRYGGVTWLENELTDTDTDVLYAPRDSRDLVANNILRDLQEAIGIIKEDGDGPNTVNPDVAKALLARFALFEGTWRKYHGLSDHDKFLNAAIQTSAELIDKYPDIHPNYDHVFNSIDLGPIEGILLYKHYVIDELTHWTSTNTRSTNNKYDITRKGIDKFLTKNGLPVTNPTNTQFQGDKDFYAEFRDRDNRLLILSPPPYKVNGDGSQNWTSTGNPADEEFFPILEAITGGFPNKQLPDRNWSKRVTGEVPNFDKLVPTQTGNGYRFWKIWNEHNEGNSGQDLNDDPLFRMGEILLIHAEAKFEVGDFNQSVADITINKLRQRGGVAPMTIAQITSDFDPTRDPGVDPVLFEIRRERAVEMMGEGVRRDDLRRWKKMNYATEVKLGRWITQADYAQNIPIQGDAPEGYVQLIPLAPPAFPDHYYLFPLPADQLVLNPNIEQNPGW</sequence>
<keyword evidence="4" id="KW-0472">Membrane</keyword>
<evidence type="ECO:0000259" key="7">
    <source>
        <dbReference type="Pfam" id="PF14322"/>
    </source>
</evidence>
<evidence type="ECO:0000256" key="3">
    <source>
        <dbReference type="ARBA" id="ARBA00022729"/>
    </source>
</evidence>
<feature type="domain" description="RagB/SusD" evidence="6">
    <location>
        <begin position="289"/>
        <end position="594"/>
    </location>
</feature>
<proteinExistence type="inferred from homology"/>
<evidence type="ECO:0000313" key="8">
    <source>
        <dbReference type="EMBL" id="SNZ00459.1"/>
    </source>
</evidence>
<keyword evidence="5" id="KW-0998">Cell outer membrane</keyword>
<dbReference type="AlphaFoldDB" id="A0A285MTC5"/>
<name>A0A285MTC5_9FLAO</name>
<dbReference type="Gene3D" id="1.25.40.390">
    <property type="match status" value="1"/>
</dbReference>
<reference evidence="9" key="1">
    <citation type="submission" date="2017-09" db="EMBL/GenBank/DDBJ databases">
        <authorList>
            <person name="Varghese N."/>
            <person name="Submissions S."/>
        </authorList>
    </citation>
    <scope>NUCLEOTIDE SEQUENCE [LARGE SCALE GENOMIC DNA]</scope>
    <source>
        <strain evidence="9">DSM 25885</strain>
    </source>
</reference>
<comment type="subcellular location">
    <subcellularLocation>
        <location evidence="1">Cell outer membrane</location>
    </subcellularLocation>
</comment>
<dbReference type="InterPro" id="IPR012944">
    <property type="entry name" value="SusD_RagB_dom"/>
</dbReference>
<dbReference type="GO" id="GO:0009279">
    <property type="term" value="C:cell outer membrane"/>
    <property type="evidence" value="ECO:0007669"/>
    <property type="project" value="UniProtKB-SubCell"/>
</dbReference>
<dbReference type="InterPro" id="IPR011990">
    <property type="entry name" value="TPR-like_helical_dom_sf"/>
</dbReference>
<dbReference type="EMBL" id="OBEH01000003">
    <property type="protein sequence ID" value="SNZ00459.1"/>
    <property type="molecule type" value="Genomic_DNA"/>
</dbReference>
<evidence type="ECO:0000256" key="4">
    <source>
        <dbReference type="ARBA" id="ARBA00023136"/>
    </source>
</evidence>
<dbReference type="Proteomes" id="UP000219048">
    <property type="component" value="Unassembled WGS sequence"/>
</dbReference>
<evidence type="ECO:0000259" key="6">
    <source>
        <dbReference type="Pfam" id="PF07980"/>
    </source>
</evidence>
<feature type="domain" description="SusD-like N-terminal" evidence="7">
    <location>
        <begin position="87"/>
        <end position="218"/>
    </location>
</feature>
<evidence type="ECO:0000256" key="1">
    <source>
        <dbReference type="ARBA" id="ARBA00004442"/>
    </source>
</evidence>
<accession>A0A285MTC5</accession>
<dbReference type="Pfam" id="PF14322">
    <property type="entry name" value="SusD-like_3"/>
    <property type="match status" value="1"/>
</dbReference>
<dbReference type="InterPro" id="IPR033985">
    <property type="entry name" value="SusD-like_N"/>
</dbReference>